<reference evidence="3" key="1">
    <citation type="submission" date="2022-10" db="EMBL/GenBank/DDBJ databases">
        <title>Culturing micro-colonial fungi from biological soil crusts in the Mojave desert and describing Neophaeococcomyces mojavensis, and introducing the new genera and species Taxawa tesnikishii.</title>
        <authorList>
            <person name="Kurbessoian T."/>
            <person name="Stajich J.E."/>
        </authorList>
    </citation>
    <scope>NUCLEOTIDE SEQUENCE</scope>
    <source>
        <strain evidence="3">TK_41</strain>
    </source>
</reference>
<dbReference type="EMBL" id="JAPDRK010000002">
    <property type="protein sequence ID" value="KAJ9615259.1"/>
    <property type="molecule type" value="Genomic_DNA"/>
</dbReference>
<keyword evidence="4" id="KW-1185">Reference proteome</keyword>
<keyword evidence="2" id="KW-1133">Transmembrane helix</keyword>
<comment type="caution">
    <text evidence="3">The sequence shown here is derived from an EMBL/GenBank/DDBJ whole genome shotgun (WGS) entry which is preliminary data.</text>
</comment>
<dbReference type="Proteomes" id="UP001172673">
    <property type="component" value="Unassembled WGS sequence"/>
</dbReference>
<name>A0AA38XKP7_9EURO</name>
<feature type="transmembrane region" description="Helical" evidence="2">
    <location>
        <begin position="269"/>
        <end position="287"/>
    </location>
</feature>
<evidence type="ECO:0000313" key="3">
    <source>
        <dbReference type="EMBL" id="KAJ9615259.1"/>
    </source>
</evidence>
<accession>A0AA38XKP7</accession>
<protein>
    <submittedName>
        <fullName evidence="3">Uncharacterized protein</fullName>
    </submittedName>
</protein>
<organism evidence="3 4">
    <name type="scientific">Cladophialophora chaetospira</name>
    <dbReference type="NCBI Taxonomy" id="386627"/>
    <lineage>
        <taxon>Eukaryota</taxon>
        <taxon>Fungi</taxon>
        <taxon>Dikarya</taxon>
        <taxon>Ascomycota</taxon>
        <taxon>Pezizomycotina</taxon>
        <taxon>Eurotiomycetes</taxon>
        <taxon>Chaetothyriomycetidae</taxon>
        <taxon>Chaetothyriales</taxon>
        <taxon>Herpotrichiellaceae</taxon>
        <taxon>Cladophialophora</taxon>
    </lineage>
</organism>
<gene>
    <name evidence="3" type="ORF">H2200_001333</name>
</gene>
<feature type="transmembrane region" description="Helical" evidence="2">
    <location>
        <begin position="152"/>
        <end position="172"/>
    </location>
</feature>
<dbReference type="AlphaFoldDB" id="A0AA38XKP7"/>
<sequence length="289" mass="32061">MADTSPTRGPKKFVRTPAKRPVRQPIGPKAGSPAFEYRSKGIRYWNNAGMQGTGEEILNAGVSDGLPLDNDGDSDDSVLSKEKHEANANTSDANVFSSKTPPAKRLRTPIQTFNRLLPQSLREVDLDYYLFNFQDQLATLRTKNLRANTTNGFLPASAINAIIFITALSSTIDDIKKAQRRGVSLDSSMQRAQIQKLLDEMDQEYNQLANTGEKDDAGFQMDPEFQAAIITNQIILRGRLEGLKPHDVGITAAYNDACGQLRTKLNKTLMFWIIVLIVGGVIGRMWLFN</sequence>
<evidence type="ECO:0000256" key="1">
    <source>
        <dbReference type="SAM" id="MobiDB-lite"/>
    </source>
</evidence>
<feature type="region of interest" description="Disordered" evidence="1">
    <location>
        <begin position="1"/>
        <end position="34"/>
    </location>
</feature>
<keyword evidence="2" id="KW-0472">Membrane</keyword>
<evidence type="ECO:0000313" key="4">
    <source>
        <dbReference type="Proteomes" id="UP001172673"/>
    </source>
</evidence>
<evidence type="ECO:0000256" key="2">
    <source>
        <dbReference type="SAM" id="Phobius"/>
    </source>
</evidence>
<feature type="compositionally biased region" description="Basic residues" evidence="1">
    <location>
        <begin position="9"/>
        <end position="22"/>
    </location>
</feature>
<proteinExistence type="predicted"/>
<keyword evidence="2" id="KW-0812">Transmembrane</keyword>